<dbReference type="Pfam" id="PF13701">
    <property type="entry name" value="DDE_Tnp_1_4"/>
    <property type="match status" value="1"/>
</dbReference>
<proteinExistence type="predicted"/>
<protein>
    <submittedName>
        <fullName evidence="2">DDE family transposase</fullName>
    </submittedName>
</protein>
<comment type="caution">
    <text evidence="2">The sequence shown here is derived from an EMBL/GenBank/DDBJ whole genome shotgun (WGS) entry which is preliminary data.</text>
</comment>
<sequence length="460" mass="49364">MKRNGSFPRVKVSADGEGVVSHAGLGMLRELAEYTGLVSALDRALADTYSGPWVHAPGRVLTDLAVAVADGAQAITGIGVLSDREEVFGPVASMPTAWRVLDRVDADHLGLVQAARADARERAWAAGAGPDLAQELAIDFDATITVAHSEKENAAATWKRTFGFHPLLAFLDRPEIAGGEALAGLLRAGNAGSNTAADHITVLEQALAALPTQARPRPDDPGGPRVLARSDSAGATHAFADACRQAGVGFSFGFPVDLRVKDIVDAIPEGAWYPAVETDGMREGAWVAEVTDNIDLSPWPDGSRLILRKERPHPGAQLTFTDADGMRITAFLTDTGPGVVPGQLAGLELRHRQHARVEDRIRQAKATGLRNLPCRAWNENAAWLQVVLMATDLIAWTKLIAFTDHPILARCEIAAFRYAVLHVAARITHGARQVRLRIDKTWAWATAIATGWGRIRTAFT</sequence>
<dbReference type="NCBIfam" id="NF033539">
    <property type="entry name" value="transpos_IS1380"/>
    <property type="match status" value="1"/>
</dbReference>
<evidence type="ECO:0000313" key="2">
    <source>
        <dbReference type="EMBL" id="TQL50563.1"/>
    </source>
</evidence>
<dbReference type="OrthoDB" id="3254802at2"/>
<gene>
    <name evidence="2" type="ORF">FB467_1675</name>
</gene>
<dbReference type="AlphaFoldDB" id="A0A542YR41"/>
<name>A0A542YR41_9MICO</name>
<evidence type="ECO:0000313" key="3">
    <source>
        <dbReference type="Proteomes" id="UP000319516"/>
    </source>
</evidence>
<evidence type="ECO:0000259" key="1">
    <source>
        <dbReference type="Pfam" id="PF13701"/>
    </source>
</evidence>
<organism evidence="2 3">
    <name type="scientific">Ornithinicoccus hortensis</name>
    <dbReference type="NCBI Taxonomy" id="82346"/>
    <lineage>
        <taxon>Bacteria</taxon>
        <taxon>Bacillati</taxon>
        <taxon>Actinomycetota</taxon>
        <taxon>Actinomycetes</taxon>
        <taxon>Micrococcales</taxon>
        <taxon>Intrasporangiaceae</taxon>
        <taxon>Ornithinicoccus</taxon>
    </lineage>
</organism>
<dbReference type="InterPro" id="IPR025668">
    <property type="entry name" value="Tnp_DDE_dom"/>
</dbReference>
<dbReference type="Proteomes" id="UP000319516">
    <property type="component" value="Unassembled WGS sequence"/>
</dbReference>
<accession>A0A542YR41</accession>
<dbReference type="RefSeq" id="WP_141784686.1">
    <property type="nucleotide sequence ID" value="NZ_BAAAIK010000002.1"/>
</dbReference>
<reference evidence="2 3" key="1">
    <citation type="submission" date="2019-06" db="EMBL/GenBank/DDBJ databases">
        <title>Sequencing the genomes of 1000 actinobacteria strains.</title>
        <authorList>
            <person name="Klenk H.-P."/>
        </authorList>
    </citation>
    <scope>NUCLEOTIDE SEQUENCE [LARGE SCALE GENOMIC DNA]</scope>
    <source>
        <strain evidence="2 3">DSM 12335</strain>
    </source>
</reference>
<keyword evidence="3" id="KW-1185">Reference proteome</keyword>
<dbReference type="EMBL" id="VFOP01000001">
    <property type="protein sequence ID" value="TQL50563.1"/>
    <property type="molecule type" value="Genomic_DNA"/>
</dbReference>
<feature type="domain" description="Transposase DDE" evidence="1">
    <location>
        <begin position="8"/>
        <end position="456"/>
    </location>
</feature>
<dbReference type="InterPro" id="IPR047960">
    <property type="entry name" value="Transpos_IS1380"/>
</dbReference>